<reference evidence="12" key="1">
    <citation type="submission" date="2018-03" db="EMBL/GenBank/DDBJ databases">
        <authorList>
            <person name="Guldener U."/>
        </authorList>
    </citation>
    <scope>NUCLEOTIDE SEQUENCE</scope>
</reference>
<evidence type="ECO:0000313" key="12">
    <source>
        <dbReference type="EMBL" id="SPN97687.1"/>
    </source>
</evidence>
<feature type="repeat" description="Solcar" evidence="9">
    <location>
        <begin position="76"/>
        <end position="164"/>
    </location>
</feature>
<dbReference type="GO" id="GO:0016020">
    <property type="term" value="C:membrane"/>
    <property type="evidence" value="ECO:0007669"/>
    <property type="project" value="UniProtKB-SubCell"/>
</dbReference>
<feature type="region of interest" description="Disordered" evidence="11">
    <location>
        <begin position="307"/>
        <end position="347"/>
    </location>
</feature>
<keyword evidence="13" id="KW-1185">Reference proteome</keyword>
<accession>A0AAE8MSL1</accession>
<sequence>MSLAGWLWTAPPTPAAARTPDRSHGLSGAESQQPTNTQLSADDHVGDAQSLQDINFGAGLPGRNMMGPDVEAEPRPPYLHAMLAGGIGGSTGDLLMHSLDTVKTRQQGDPHVPPKYTSLGTSYHTIWRQEGIRRGLYGGWVPALLGSFPGTVLFFGTYEWSKRYLLDRGLQQHLSYLSAGFLGDLAASVVYVPSEVLKTRLQLQGRHNNPYFHSGYNYRGTLDAARTIVRNEGFSALFYGYKATLWRDLPFSALQFTFWEQFQAWARQYQQSRDIGAPLEALTGGTAGGLAGVITCPLDVVKTRLQTQVNHTSSEPPAHTSATHTPSGSQKRLISTSSPSTYTPRPGAVNLHTSSVFTGLRMIYQTEGIGGWFRGVGPRGVWTFIQSGCMLFLYQRILRQLELSALADEKEKEI</sequence>
<keyword evidence="5" id="KW-0677">Repeat</keyword>
<dbReference type="AlphaFoldDB" id="A0AAE8MSL1"/>
<keyword evidence="6" id="KW-0496">Mitochondrion</keyword>
<organism evidence="12 13">
    <name type="scientific">Cephalotrichum gorgonifer</name>
    <dbReference type="NCBI Taxonomy" id="2041049"/>
    <lineage>
        <taxon>Eukaryota</taxon>
        <taxon>Fungi</taxon>
        <taxon>Dikarya</taxon>
        <taxon>Ascomycota</taxon>
        <taxon>Pezizomycotina</taxon>
        <taxon>Sordariomycetes</taxon>
        <taxon>Hypocreomycetidae</taxon>
        <taxon>Microascales</taxon>
        <taxon>Microascaceae</taxon>
        <taxon>Cephalotrichum</taxon>
    </lineage>
</organism>
<evidence type="ECO:0000256" key="8">
    <source>
        <dbReference type="ARBA" id="ARBA00023136"/>
    </source>
</evidence>
<dbReference type="InterPro" id="IPR018108">
    <property type="entry name" value="MCP_transmembrane"/>
</dbReference>
<evidence type="ECO:0000256" key="3">
    <source>
        <dbReference type="ARBA" id="ARBA00022448"/>
    </source>
</evidence>
<keyword evidence="7" id="KW-1133">Transmembrane helix</keyword>
<dbReference type="Proteomes" id="UP001187682">
    <property type="component" value="Unassembled WGS sequence"/>
</dbReference>
<keyword evidence="4 9" id="KW-0812">Transmembrane</keyword>
<evidence type="ECO:0000256" key="7">
    <source>
        <dbReference type="ARBA" id="ARBA00022989"/>
    </source>
</evidence>
<dbReference type="SUPFAM" id="SSF103506">
    <property type="entry name" value="Mitochondrial carrier"/>
    <property type="match status" value="1"/>
</dbReference>
<dbReference type="FunFam" id="1.50.40.10:FF:000095">
    <property type="entry name" value="Mitochondrial carrier protein"/>
    <property type="match status" value="1"/>
</dbReference>
<feature type="repeat" description="Solcar" evidence="9">
    <location>
        <begin position="275"/>
        <end position="400"/>
    </location>
</feature>
<dbReference type="PANTHER" id="PTHR45667">
    <property type="entry name" value="S-ADENOSYLMETHIONINE MITOCHONDRIAL CARRIER PROTEIN"/>
    <property type="match status" value="1"/>
</dbReference>
<proteinExistence type="inferred from homology"/>
<dbReference type="Gene3D" id="1.50.40.10">
    <property type="entry name" value="Mitochondrial carrier domain"/>
    <property type="match status" value="2"/>
</dbReference>
<name>A0AAE8MSL1_9PEZI</name>
<feature type="compositionally biased region" description="Polar residues" evidence="11">
    <location>
        <begin position="29"/>
        <end position="40"/>
    </location>
</feature>
<feature type="repeat" description="Solcar" evidence="9">
    <location>
        <begin position="171"/>
        <end position="265"/>
    </location>
</feature>
<protein>
    <submittedName>
        <fullName evidence="12">Related to mitochondrial transport protein</fullName>
    </submittedName>
</protein>
<evidence type="ECO:0000256" key="5">
    <source>
        <dbReference type="ARBA" id="ARBA00022737"/>
    </source>
</evidence>
<evidence type="ECO:0000256" key="6">
    <source>
        <dbReference type="ARBA" id="ARBA00022792"/>
    </source>
</evidence>
<gene>
    <name evidence="12" type="ORF">DNG_01200</name>
</gene>
<evidence type="ECO:0000256" key="11">
    <source>
        <dbReference type="SAM" id="MobiDB-lite"/>
    </source>
</evidence>
<evidence type="ECO:0000313" key="13">
    <source>
        <dbReference type="Proteomes" id="UP001187682"/>
    </source>
</evidence>
<dbReference type="EMBL" id="ONZQ02000001">
    <property type="protein sequence ID" value="SPN97687.1"/>
    <property type="molecule type" value="Genomic_DNA"/>
</dbReference>
<keyword evidence="3 10" id="KW-0813">Transport</keyword>
<comment type="subcellular location">
    <subcellularLocation>
        <location evidence="1">Membrane</location>
        <topology evidence="1">Multi-pass membrane protein</topology>
    </subcellularLocation>
</comment>
<dbReference type="InterPro" id="IPR023395">
    <property type="entry name" value="MCP_dom_sf"/>
</dbReference>
<feature type="compositionally biased region" description="Polar residues" evidence="11">
    <location>
        <begin position="307"/>
        <end position="334"/>
    </location>
</feature>
<comment type="similarity">
    <text evidence="2 10">Belongs to the mitochondrial carrier (TC 2.A.29) family.</text>
</comment>
<evidence type="ECO:0000256" key="4">
    <source>
        <dbReference type="ARBA" id="ARBA00022692"/>
    </source>
</evidence>
<evidence type="ECO:0000256" key="9">
    <source>
        <dbReference type="PROSITE-ProRule" id="PRU00282"/>
    </source>
</evidence>
<evidence type="ECO:0000256" key="10">
    <source>
        <dbReference type="RuleBase" id="RU000488"/>
    </source>
</evidence>
<dbReference type="Pfam" id="PF00153">
    <property type="entry name" value="Mito_carr"/>
    <property type="match status" value="3"/>
</dbReference>
<feature type="region of interest" description="Disordered" evidence="11">
    <location>
        <begin position="1"/>
        <end position="42"/>
    </location>
</feature>
<comment type="caution">
    <text evidence="12">The sequence shown here is derived from an EMBL/GenBank/DDBJ whole genome shotgun (WGS) entry which is preliminary data.</text>
</comment>
<dbReference type="PROSITE" id="PS50920">
    <property type="entry name" value="SOLCAR"/>
    <property type="match status" value="3"/>
</dbReference>
<keyword evidence="8 9" id="KW-0472">Membrane</keyword>
<evidence type="ECO:0000256" key="2">
    <source>
        <dbReference type="ARBA" id="ARBA00006375"/>
    </source>
</evidence>
<evidence type="ECO:0000256" key="1">
    <source>
        <dbReference type="ARBA" id="ARBA00004141"/>
    </source>
</evidence>
<feature type="compositionally biased region" description="Low complexity" evidence="11">
    <location>
        <begin position="335"/>
        <end position="346"/>
    </location>
</feature>
<keyword evidence="6" id="KW-0999">Mitochondrion inner membrane</keyword>